<evidence type="ECO:0000313" key="5">
    <source>
        <dbReference type="Proteomes" id="UP000818603"/>
    </source>
</evidence>
<organism evidence="2 4">
    <name type="scientific">Aquisalinus luteolus</name>
    <dbReference type="NCBI Taxonomy" id="1566827"/>
    <lineage>
        <taxon>Bacteria</taxon>
        <taxon>Pseudomonadati</taxon>
        <taxon>Pseudomonadota</taxon>
        <taxon>Alphaproteobacteria</taxon>
        <taxon>Parvularculales</taxon>
        <taxon>Parvularculaceae</taxon>
        <taxon>Aquisalinus</taxon>
    </lineage>
</organism>
<dbReference type="Pfam" id="PF09234">
    <property type="entry name" value="DUF1963"/>
    <property type="match status" value="1"/>
</dbReference>
<evidence type="ECO:0000256" key="1">
    <source>
        <dbReference type="SAM" id="MobiDB-lite"/>
    </source>
</evidence>
<dbReference type="PANTHER" id="PTHR36436">
    <property type="entry name" value="SLL5081 PROTEIN"/>
    <property type="match status" value="1"/>
</dbReference>
<dbReference type="EMBL" id="BMGZ01000002">
    <property type="protein sequence ID" value="GGH99704.1"/>
    <property type="molecule type" value="Genomic_DNA"/>
</dbReference>
<sequence>MFGRLFGRKGGKNSSGDGLDGQAAIDAVRPALEKVYTPLKRTAFVPVVETGGDPARISKFNGGSALLLAGEDWPCCPDCSTPFSLFVQLELDRVPEPLQGTFGPGVLQLFYCGNYDCPNTDDWEPFDFRKKTLRILPPEASVVMNDNPHTAETKYLIGWEERDDYPAGEENDAPDIRISGRWDQPGTLSIPSIGYEAPLLSSAIKYNVDTTFLPVDGEKMGGWPYWVQGAEYPHCPACGQTMQMVFQIDSEKLIDYMFGDVGVGHIMQCPDHKDSLGFGWACH</sequence>
<keyword evidence="5" id="KW-1185">Reference proteome</keyword>
<dbReference type="Gene3D" id="2.30.320.10">
    <property type="entry name" value="YwqG-like"/>
    <property type="match status" value="1"/>
</dbReference>
<dbReference type="PANTHER" id="PTHR36436:SF6">
    <property type="entry name" value="SLL5081 PROTEIN"/>
    <property type="match status" value="1"/>
</dbReference>
<reference evidence="2" key="1">
    <citation type="journal article" date="2014" name="Int. J. Syst. Evol. Microbiol.">
        <title>Complete genome sequence of Corynebacterium casei LMG S-19264T (=DSM 44701T), isolated from a smear-ripened cheese.</title>
        <authorList>
            <consortium name="US DOE Joint Genome Institute (JGI-PGF)"/>
            <person name="Walter F."/>
            <person name="Albersmeier A."/>
            <person name="Kalinowski J."/>
            <person name="Ruckert C."/>
        </authorList>
    </citation>
    <scope>NUCLEOTIDE SEQUENCE</scope>
    <source>
        <strain evidence="2">CGMCC 1.14984</strain>
    </source>
</reference>
<dbReference type="Proteomes" id="UP000621856">
    <property type="component" value="Unassembled WGS sequence"/>
</dbReference>
<dbReference type="Proteomes" id="UP000818603">
    <property type="component" value="Unassembled WGS sequence"/>
</dbReference>
<reference evidence="3 5" key="2">
    <citation type="submission" date="2020-02" db="EMBL/GenBank/DDBJ databases">
        <title>Genome sequence of Parvularcula flava strain NH6-79.</title>
        <authorList>
            <person name="Abdul Karim M.H."/>
            <person name="Lam M.Q."/>
            <person name="Chen S.J."/>
            <person name="Yahya A."/>
            <person name="Shahir S."/>
            <person name="Shamsir M.S."/>
            <person name="Chong C.S."/>
        </authorList>
    </citation>
    <scope>NUCLEOTIDE SEQUENCE [LARGE SCALE GENOMIC DNA]</scope>
    <source>
        <strain evidence="3 5">NH6-79</strain>
    </source>
</reference>
<evidence type="ECO:0000313" key="3">
    <source>
        <dbReference type="EMBL" id="NHK28850.1"/>
    </source>
</evidence>
<comment type="caution">
    <text evidence="2">The sequence shown here is derived from an EMBL/GenBank/DDBJ whole genome shotgun (WGS) entry which is preliminary data.</text>
</comment>
<evidence type="ECO:0000313" key="2">
    <source>
        <dbReference type="EMBL" id="GGH99704.1"/>
    </source>
</evidence>
<protein>
    <submittedName>
        <fullName evidence="3">DUF1963 domain-containing protein</fullName>
    </submittedName>
</protein>
<dbReference type="InterPro" id="IPR015315">
    <property type="entry name" value="DUF1963"/>
</dbReference>
<dbReference type="RefSeq" id="WP_155141186.1">
    <property type="nucleotide sequence ID" value="NZ_BMGZ01000002.1"/>
</dbReference>
<dbReference type="AlphaFoldDB" id="A0A8J3ES29"/>
<feature type="compositionally biased region" description="Basic residues" evidence="1">
    <location>
        <begin position="1"/>
        <end position="11"/>
    </location>
</feature>
<gene>
    <name evidence="3" type="ORF">FF098_013090</name>
    <name evidence="2" type="ORF">GCM10011355_26290</name>
</gene>
<accession>A0A8J3ES29</accession>
<dbReference type="EMBL" id="VCJR02000002">
    <property type="protein sequence ID" value="NHK28850.1"/>
    <property type="molecule type" value="Genomic_DNA"/>
</dbReference>
<evidence type="ECO:0000313" key="4">
    <source>
        <dbReference type="Proteomes" id="UP000621856"/>
    </source>
</evidence>
<reference evidence="2" key="3">
    <citation type="submission" date="2020-09" db="EMBL/GenBank/DDBJ databases">
        <authorList>
            <person name="Sun Q."/>
            <person name="Zhou Y."/>
        </authorList>
    </citation>
    <scope>NUCLEOTIDE SEQUENCE</scope>
    <source>
        <strain evidence="2">CGMCC 1.14984</strain>
    </source>
</reference>
<dbReference type="InterPro" id="IPR035948">
    <property type="entry name" value="YwqG-like_sf"/>
</dbReference>
<dbReference type="SUPFAM" id="SSF103032">
    <property type="entry name" value="Hypothetical protein YwqG"/>
    <property type="match status" value="1"/>
</dbReference>
<name>A0A8J3ES29_9PROT</name>
<feature type="region of interest" description="Disordered" evidence="1">
    <location>
        <begin position="1"/>
        <end position="20"/>
    </location>
</feature>
<proteinExistence type="predicted"/>